<dbReference type="Proteomes" id="UP000467252">
    <property type="component" value="Chromosome"/>
</dbReference>
<keyword evidence="7" id="KW-1185">Reference proteome</keyword>
<feature type="domain" description="ATPase dynein-related AAA" evidence="4">
    <location>
        <begin position="39"/>
        <end position="174"/>
    </location>
</feature>
<comment type="similarity">
    <text evidence="1">Belongs to the CbbQ/NirQ/NorQ/GpvN family.</text>
</comment>
<dbReference type="PANTHER" id="PTHR42759:SF7">
    <property type="entry name" value="DENITRIFICATION REGULATORY PROTEIN NIRQ"/>
    <property type="match status" value="1"/>
</dbReference>
<reference evidence="6 7" key="1">
    <citation type="journal article" date="2019" name="Emerg. Microbes Infect.">
        <title>Comprehensive subspecies identification of 175 nontuberculous mycobacteria species based on 7547 genomic profiles.</title>
        <authorList>
            <person name="Matsumoto Y."/>
            <person name="Kinjo T."/>
            <person name="Motooka D."/>
            <person name="Nabeya D."/>
            <person name="Jung N."/>
            <person name="Uechi K."/>
            <person name="Horii T."/>
            <person name="Iida T."/>
            <person name="Fujita J."/>
            <person name="Nakamura S."/>
        </authorList>
    </citation>
    <scope>NUCLEOTIDE SEQUENCE [LARGE SCALE GENOMIC DNA]</scope>
    <source>
        <strain evidence="6 7">JCM 6370</strain>
    </source>
</reference>
<sequence length="273" mass="29592">MSETLTMPDHNGVPTDVPTYIPVRDEVDVFTAAWRSELPVLLKGPTGCGKTRLVEHVAARLGVPLYTVCCHEDMTASDLLGRFVLKDSTTEWVDGPLTRAVRDGGICYLDEVVEARQDAIVSVHSLADHRRELNIERLGGLTLKAAPGFQLVVSYNPGYQSVLKDLKMSTRQRMVGIDLDFPPAEVEMQVLAAETGVTGDLADDLIRLGQTIRRLDDAALTESASTRALVATARLIKAGLPPRAAAVSAIASPLSDDDETRGRLTVLIESYLT</sequence>
<dbReference type="EMBL" id="AP022599">
    <property type="protein sequence ID" value="BBY80221.1"/>
    <property type="molecule type" value="Genomic_DNA"/>
</dbReference>
<evidence type="ECO:0000256" key="3">
    <source>
        <dbReference type="ARBA" id="ARBA00022840"/>
    </source>
</evidence>
<dbReference type="Pfam" id="PF07728">
    <property type="entry name" value="AAA_5"/>
    <property type="match status" value="1"/>
</dbReference>
<dbReference type="Pfam" id="PF08406">
    <property type="entry name" value="CbbQ_C"/>
    <property type="match status" value="1"/>
</dbReference>
<evidence type="ECO:0000259" key="5">
    <source>
        <dbReference type="Pfam" id="PF08406"/>
    </source>
</evidence>
<proteinExistence type="inferred from homology"/>
<keyword evidence="3" id="KW-0067">ATP-binding</keyword>
<evidence type="ECO:0000256" key="2">
    <source>
        <dbReference type="ARBA" id="ARBA00022741"/>
    </source>
</evidence>
<dbReference type="GO" id="GO:0016887">
    <property type="term" value="F:ATP hydrolysis activity"/>
    <property type="evidence" value="ECO:0007669"/>
    <property type="project" value="InterPro"/>
</dbReference>
<dbReference type="InterPro" id="IPR027417">
    <property type="entry name" value="P-loop_NTPase"/>
</dbReference>
<evidence type="ECO:0000313" key="6">
    <source>
        <dbReference type="EMBL" id="BBY80221.1"/>
    </source>
</evidence>
<name>A0A7I7UH73_MYCPV</name>
<feature type="domain" description="CbbQ/NirQ/NorQ C-terminal" evidence="5">
    <location>
        <begin position="187"/>
        <end position="269"/>
    </location>
</feature>
<dbReference type="GO" id="GO:0005524">
    <property type="term" value="F:ATP binding"/>
    <property type="evidence" value="ECO:0007669"/>
    <property type="project" value="UniProtKB-KW"/>
</dbReference>
<dbReference type="AlphaFoldDB" id="A0A7I7UH73"/>
<evidence type="ECO:0000256" key="1">
    <source>
        <dbReference type="ARBA" id="ARBA00009417"/>
    </source>
</evidence>
<dbReference type="InterPro" id="IPR050764">
    <property type="entry name" value="CbbQ/NirQ/NorQ/GpvN"/>
</dbReference>
<protein>
    <submittedName>
        <fullName evidence="6">CbbQ/NirQ/NorQ/GpvN family protein</fullName>
    </submittedName>
</protein>
<keyword evidence="2" id="KW-0547">Nucleotide-binding</keyword>
<dbReference type="InterPro" id="IPR013615">
    <property type="entry name" value="CbbQ_C"/>
</dbReference>
<evidence type="ECO:0000259" key="4">
    <source>
        <dbReference type="Pfam" id="PF07728"/>
    </source>
</evidence>
<dbReference type="RefSeq" id="WP_276001432.1">
    <property type="nucleotide sequence ID" value="NZ_AP022599.1"/>
</dbReference>
<evidence type="ECO:0000313" key="7">
    <source>
        <dbReference type="Proteomes" id="UP000467252"/>
    </source>
</evidence>
<dbReference type="Gene3D" id="3.40.50.300">
    <property type="entry name" value="P-loop containing nucleotide triphosphate hydrolases"/>
    <property type="match status" value="1"/>
</dbReference>
<accession>A0A7I7UH73</accession>
<dbReference type="InterPro" id="IPR011704">
    <property type="entry name" value="ATPase_dyneun-rel_AAA"/>
</dbReference>
<dbReference type="SUPFAM" id="SSF52540">
    <property type="entry name" value="P-loop containing nucleoside triphosphate hydrolases"/>
    <property type="match status" value="1"/>
</dbReference>
<organism evidence="6 7">
    <name type="scientific">Mycolicibacterium pulveris</name>
    <name type="common">Mycobacterium pulveris</name>
    <dbReference type="NCBI Taxonomy" id="36813"/>
    <lineage>
        <taxon>Bacteria</taxon>
        <taxon>Bacillati</taxon>
        <taxon>Actinomycetota</taxon>
        <taxon>Actinomycetes</taxon>
        <taxon>Mycobacteriales</taxon>
        <taxon>Mycobacteriaceae</taxon>
        <taxon>Mycolicibacterium</taxon>
    </lineage>
</organism>
<gene>
    <name evidence="6" type="primary">cbbQ_2</name>
    <name evidence="6" type="ORF">MPUL_13790</name>
</gene>
<dbReference type="PANTHER" id="PTHR42759">
    <property type="entry name" value="MOXR FAMILY PROTEIN"/>
    <property type="match status" value="1"/>
</dbReference>